<name>A0ABN1D0B0_9ACTN</name>
<gene>
    <name evidence="1" type="ORF">GCM10010390_36240</name>
</gene>
<reference evidence="1 2" key="1">
    <citation type="journal article" date="2019" name="Int. J. Syst. Evol. Microbiol.">
        <title>The Global Catalogue of Microorganisms (GCM) 10K type strain sequencing project: providing services to taxonomists for standard genome sequencing and annotation.</title>
        <authorList>
            <consortium name="The Broad Institute Genomics Platform"/>
            <consortium name="The Broad Institute Genome Sequencing Center for Infectious Disease"/>
            <person name="Wu L."/>
            <person name="Ma J."/>
        </authorList>
    </citation>
    <scope>NUCLEOTIDE SEQUENCE [LARGE SCALE GENOMIC DNA]</scope>
    <source>
        <strain evidence="1 2">JCM 5052</strain>
    </source>
</reference>
<protein>
    <submittedName>
        <fullName evidence="1">Uncharacterized protein</fullName>
    </submittedName>
</protein>
<dbReference type="Proteomes" id="UP001501576">
    <property type="component" value="Unassembled WGS sequence"/>
</dbReference>
<comment type="caution">
    <text evidence="1">The sequence shown here is derived from an EMBL/GenBank/DDBJ whole genome shotgun (WGS) entry which is preliminary data.</text>
</comment>
<accession>A0ABN1D0B0</accession>
<keyword evidence="2" id="KW-1185">Reference proteome</keyword>
<proteinExistence type="predicted"/>
<dbReference type="PROSITE" id="PS51257">
    <property type="entry name" value="PROKAR_LIPOPROTEIN"/>
    <property type="match status" value="1"/>
</dbReference>
<organism evidence="1 2">
    <name type="scientific">Streptomyces mordarskii</name>
    <dbReference type="NCBI Taxonomy" id="1226758"/>
    <lineage>
        <taxon>Bacteria</taxon>
        <taxon>Bacillati</taxon>
        <taxon>Actinomycetota</taxon>
        <taxon>Actinomycetes</taxon>
        <taxon>Kitasatosporales</taxon>
        <taxon>Streptomycetaceae</taxon>
        <taxon>Streptomyces</taxon>
    </lineage>
</organism>
<evidence type="ECO:0000313" key="2">
    <source>
        <dbReference type="Proteomes" id="UP001501576"/>
    </source>
</evidence>
<evidence type="ECO:0000313" key="1">
    <source>
        <dbReference type="EMBL" id="GAA0530789.1"/>
    </source>
</evidence>
<dbReference type="RefSeq" id="WP_346159865.1">
    <property type="nucleotide sequence ID" value="NZ_BAAABZ010000025.1"/>
</dbReference>
<dbReference type="EMBL" id="BAAABZ010000025">
    <property type="protein sequence ID" value="GAA0530789.1"/>
    <property type="molecule type" value="Genomic_DNA"/>
</dbReference>
<sequence>MRPRPVLWTAGSPPARPYGTSTAIGGCSTSASWSRIPLLWHELDPGARRSLERGTSRHGTEILRLLGRRLDNTATRGILGASGLE</sequence>